<organism evidence="3 4">
    <name type="scientific">Novosphingobium ovatum</name>
    <dbReference type="NCBI Taxonomy" id="1908523"/>
    <lineage>
        <taxon>Bacteria</taxon>
        <taxon>Pseudomonadati</taxon>
        <taxon>Pseudomonadota</taxon>
        <taxon>Alphaproteobacteria</taxon>
        <taxon>Sphingomonadales</taxon>
        <taxon>Sphingomonadaceae</taxon>
        <taxon>Novosphingobium</taxon>
    </lineage>
</organism>
<keyword evidence="4" id="KW-1185">Reference proteome</keyword>
<name>A0ABW9XH86_9SPHN</name>
<evidence type="ECO:0008006" key="5">
    <source>
        <dbReference type="Google" id="ProtNLM"/>
    </source>
</evidence>
<dbReference type="RefSeq" id="WP_161720254.1">
    <property type="nucleotide sequence ID" value="NZ_JAAAPO010000006.1"/>
</dbReference>
<dbReference type="EMBL" id="JAAAPO010000006">
    <property type="protein sequence ID" value="NBC37823.1"/>
    <property type="molecule type" value="Genomic_DNA"/>
</dbReference>
<sequence length="309" mass="33467">MKELRLWHKAGVAMIALVGVGSLAGIPALAQDGNSLDLRLRKIEAEVKALQRQVFPGGDPQFFPRDAQQGGGPAPAPATTAVTDLLTRMDAMEAQNARLTAQVEELSNRVRMAEARAAAVAAQQPVIQPQPAPVAQPLPAPQPAPLKPLAAPKPAPAGPVAKPSAARVAAVKAIVKPDTGDVGEDEYTYGYKLWEAKFYPEAAQQLKLFVDRYPNHKRISFARNLLGRALLDDGRPNDAALWFAQNYRADRRGARASDSLLLLADTMVRIKDTNRACIALAEFADHYQPEATGRLKGQYDEVRTQVKCN</sequence>
<dbReference type="Proteomes" id="UP000753724">
    <property type="component" value="Unassembled WGS sequence"/>
</dbReference>
<evidence type="ECO:0000256" key="1">
    <source>
        <dbReference type="SAM" id="Coils"/>
    </source>
</evidence>
<keyword evidence="1" id="KW-0175">Coiled coil</keyword>
<feature type="region of interest" description="Disordered" evidence="2">
    <location>
        <begin position="131"/>
        <end position="158"/>
    </location>
</feature>
<feature type="coiled-coil region" evidence="1">
    <location>
        <begin position="82"/>
        <end position="123"/>
    </location>
</feature>
<proteinExistence type="predicted"/>
<comment type="caution">
    <text evidence="3">The sequence shown here is derived from an EMBL/GenBank/DDBJ whole genome shotgun (WGS) entry which is preliminary data.</text>
</comment>
<evidence type="ECO:0000313" key="4">
    <source>
        <dbReference type="Proteomes" id="UP000753724"/>
    </source>
</evidence>
<dbReference type="SUPFAM" id="SSF48452">
    <property type="entry name" value="TPR-like"/>
    <property type="match status" value="1"/>
</dbReference>
<reference evidence="4" key="1">
    <citation type="submission" date="2020-01" db="EMBL/GenBank/DDBJ databases">
        <title>Sphingomonas sp. strain CSW-10.</title>
        <authorList>
            <person name="Chen W.-M."/>
        </authorList>
    </citation>
    <scope>NUCLEOTIDE SEQUENCE [LARGE SCALE GENOMIC DNA]</scope>
    <source>
        <strain evidence="4">FSY-8</strain>
    </source>
</reference>
<dbReference type="Gene3D" id="1.25.40.10">
    <property type="entry name" value="Tetratricopeptide repeat domain"/>
    <property type="match status" value="1"/>
</dbReference>
<dbReference type="InterPro" id="IPR011990">
    <property type="entry name" value="TPR-like_helical_dom_sf"/>
</dbReference>
<protein>
    <recommendedName>
        <fullName evidence="5">TolA-binding protein</fullName>
    </recommendedName>
</protein>
<feature type="compositionally biased region" description="Pro residues" evidence="2">
    <location>
        <begin position="131"/>
        <end position="157"/>
    </location>
</feature>
<gene>
    <name evidence="3" type="ORF">GTZ99_14810</name>
</gene>
<accession>A0ABW9XH86</accession>
<evidence type="ECO:0000313" key="3">
    <source>
        <dbReference type="EMBL" id="NBC37823.1"/>
    </source>
</evidence>
<evidence type="ECO:0000256" key="2">
    <source>
        <dbReference type="SAM" id="MobiDB-lite"/>
    </source>
</evidence>